<dbReference type="InterPro" id="IPR031807">
    <property type="entry name" value="HicB-like"/>
</dbReference>
<dbReference type="EMBL" id="FOTW01000010">
    <property type="protein sequence ID" value="SFL97128.1"/>
    <property type="molecule type" value="Genomic_DNA"/>
</dbReference>
<dbReference type="STRING" id="758825.SAMN02982985_02185"/>
<dbReference type="SUPFAM" id="SSF47598">
    <property type="entry name" value="Ribbon-helix-helix"/>
    <property type="match status" value="1"/>
</dbReference>
<dbReference type="Proteomes" id="UP000199470">
    <property type="component" value="Unassembled WGS sequence"/>
</dbReference>
<gene>
    <name evidence="2" type="ORF">SAMN02982985_02185</name>
</gene>
<evidence type="ECO:0000259" key="1">
    <source>
        <dbReference type="Pfam" id="PF15919"/>
    </source>
</evidence>
<dbReference type="InterPro" id="IPR051404">
    <property type="entry name" value="TA_system_antitoxin"/>
</dbReference>
<keyword evidence="3" id="KW-1185">Reference proteome</keyword>
<name>A0A1I4M173_9BURK</name>
<evidence type="ECO:0000313" key="2">
    <source>
        <dbReference type="EMBL" id="SFL97128.1"/>
    </source>
</evidence>
<dbReference type="OrthoDB" id="9807959at2"/>
<accession>A0A1I4M173</accession>
<dbReference type="InterPro" id="IPR035069">
    <property type="entry name" value="TTHA1013/TTHA0281-like"/>
</dbReference>
<sequence>MDIPVVIFKDEGSVYGVNVPNIKGVHSWGDTVEDALKNVREAITSHIETLLELGEPVEIAQNKIEALQENPDHKGGIWALVEVDLDKLDSKPERINISLPRFVLSKIDRYADARHETRSGLLSRAALQLIDAESKSLEFE</sequence>
<dbReference type="Pfam" id="PF15919">
    <property type="entry name" value="HicB_lk_antitox"/>
    <property type="match status" value="1"/>
</dbReference>
<dbReference type="GO" id="GO:0006355">
    <property type="term" value="P:regulation of DNA-templated transcription"/>
    <property type="evidence" value="ECO:0007669"/>
    <property type="project" value="InterPro"/>
</dbReference>
<dbReference type="Gene3D" id="3.30.160.250">
    <property type="match status" value="1"/>
</dbReference>
<dbReference type="PANTHER" id="PTHR34504">
    <property type="entry name" value="ANTITOXIN HICB"/>
    <property type="match status" value="1"/>
</dbReference>
<protein>
    <submittedName>
        <fullName evidence="2">Predicted nuclease of the RNAse H fold, HicB family</fullName>
    </submittedName>
</protein>
<dbReference type="RefSeq" id="WP_093387470.1">
    <property type="nucleotide sequence ID" value="NZ_FOTW01000010.1"/>
</dbReference>
<proteinExistence type="predicted"/>
<feature type="domain" description="HicB-like antitoxin of toxin-antitoxin system" evidence="1">
    <location>
        <begin position="4"/>
        <end position="126"/>
    </location>
</feature>
<evidence type="ECO:0000313" key="3">
    <source>
        <dbReference type="Proteomes" id="UP000199470"/>
    </source>
</evidence>
<reference evidence="2 3" key="1">
    <citation type="submission" date="2016-10" db="EMBL/GenBank/DDBJ databases">
        <authorList>
            <person name="de Groot N.N."/>
        </authorList>
    </citation>
    <scope>NUCLEOTIDE SEQUENCE [LARGE SCALE GENOMIC DNA]</scope>
    <source>
        <strain evidence="2 3">ATCC 43154</strain>
    </source>
</reference>
<dbReference type="PANTHER" id="PTHR34504:SF2">
    <property type="entry name" value="UPF0150 PROTEIN SSL0259"/>
    <property type="match status" value="1"/>
</dbReference>
<organism evidence="2 3">
    <name type="scientific">Rugamonas rubra</name>
    <dbReference type="NCBI Taxonomy" id="758825"/>
    <lineage>
        <taxon>Bacteria</taxon>
        <taxon>Pseudomonadati</taxon>
        <taxon>Pseudomonadota</taxon>
        <taxon>Betaproteobacteria</taxon>
        <taxon>Burkholderiales</taxon>
        <taxon>Oxalobacteraceae</taxon>
        <taxon>Telluria group</taxon>
        <taxon>Rugamonas</taxon>
    </lineage>
</organism>
<dbReference type="AlphaFoldDB" id="A0A1I4M173"/>
<dbReference type="SUPFAM" id="SSF143100">
    <property type="entry name" value="TTHA1013/TTHA0281-like"/>
    <property type="match status" value="1"/>
</dbReference>
<dbReference type="InterPro" id="IPR010985">
    <property type="entry name" value="Ribbon_hlx_hlx"/>
</dbReference>